<name>A0AAD6Z6U3_9AGAR</name>
<sequence length="1123" mass="125634">MPRQSTLTEIRVTHIVECLTPALTLLKELNDAFGPPFIQSIANTIESLISMAQLMEKIHPVLYAIINLYLKSETVGSLAPVMLDNIARFMESLHKIYAFLEAQQDGNKLKHLFRNNEMQNLLQGCHAGLDRATEFFKISTGPVMISEIDAIKETMQRMHEDLLELIQTQSDASTTSDRSSPKIFHGRESEVENIMKILSQESPRIAILGGGGMGKTSLARAVLHHPDTSAKFEDRIFVSAESATTSIELAALIGLHVGLKPGTDLTQPVVQYLSRKPSCLLVLDNLETVWEPIQSRGSIEEFLALLTALEHLALMITMRGMERPAKVHWTHPFLSPLQPLSVEAAQQTFMDITDNVYRREEVEKILQFTDNMPLAVDLMAHLSDYEGLSNVLARWDTKRTALLSVGYDRQSNLDASIQLSLSSPRITSNSKELLSLLSILPDGLSDAELVQSKLPIPNILSCKSVLLATSLAYQDSNRRLRSLMPVREHVQQFLPPSTALVQCLRKLFYALLELYKKYSGEQLQPVMNEITQNLANFQEVLQQGLYDNALDLRDTIYSISTLCSFYRITGRGPLALMERIQPIVPGLGDHHLMIQFMTQALLSYEYYPTFDTEQIIPQGISILELANNPPLESDFYNAAGIYFYGSRRDPPQAMQFYQRALKVARMCPDSSYEANTLINMAQLQWMTGEYCTAQVHASEAQRLSQLSANLYHEASALWIEAGCLTSLGNFKQSADQLHRSRVMLGICGMADGRVDHEIAIAQGEIYLQKSEYAEARKIYNHRVETTSPEQDPYPYAISLLNIAHIDTLCGDTADVYCKLNKAKDIYRHQMYQKGIIYSTMFEADAELREERFDVARIKLQECLHSLWGADHQVESFCLERLADITAWASSEWHTRWPVTYCGHAYKTKDKLALHKALLFLGDVFLATKDDDTATNLYIVALEGFAHMDIHRSQAQCMLTTLSAPNRALNRGTSEQQDVETIYLDASPEVLALRPKALLLLSLSKGSEYPLKGKSTDQVSGHLSSLKFRELKGKIQGNSRKSIVFVTIASLVLRCSGVKNFCCVHFVHQYMLPVDGEAALQSLPELVRVLPSGDKMQSGGAMAVGSKESLALALCAILASPLLL</sequence>
<dbReference type="InterPro" id="IPR027417">
    <property type="entry name" value="P-loop_NTPase"/>
</dbReference>
<dbReference type="SUPFAM" id="SSF52540">
    <property type="entry name" value="P-loop containing nucleoside triphosphate hydrolases"/>
    <property type="match status" value="1"/>
</dbReference>
<feature type="domain" description="Novel STAND NTPase 1" evidence="1">
    <location>
        <begin position="181"/>
        <end position="319"/>
    </location>
</feature>
<gene>
    <name evidence="2" type="ORF">DFH08DRAFT_944126</name>
</gene>
<dbReference type="InterPro" id="IPR011990">
    <property type="entry name" value="TPR-like_helical_dom_sf"/>
</dbReference>
<protein>
    <recommendedName>
        <fullName evidence="1">Novel STAND NTPase 1 domain-containing protein</fullName>
    </recommendedName>
</protein>
<evidence type="ECO:0000313" key="2">
    <source>
        <dbReference type="EMBL" id="KAJ7309963.1"/>
    </source>
</evidence>
<keyword evidence="3" id="KW-1185">Reference proteome</keyword>
<dbReference type="PANTHER" id="PTHR47691">
    <property type="entry name" value="REGULATOR-RELATED"/>
    <property type="match status" value="1"/>
</dbReference>
<dbReference type="CDD" id="cd21037">
    <property type="entry name" value="MLKL_NTD"/>
    <property type="match status" value="1"/>
</dbReference>
<proteinExistence type="predicted"/>
<dbReference type="SUPFAM" id="SSF48452">
    <property type="entry name" value="TPR-like"/>
    <property type="match status" value="1"/>
</dbReference>
<comment type="caution">
    <text evidence="2">The sequence shown here is derived from an EMBL/GenBank/DDBJ whole genome shotgun (WGS) entry which is preliminary data.</text>
</comment>
<dbReference type="Proteomes" id="UP001218218">
    <property type="component" value="Unassembled WGS sequence"/>
</dbReference>
<dbReference type="PANTHER" id="PTHR47691:SF3">
    <property type="entry name" value="HTH-TYPE TRANSCRIPTIONAL REGULATOR RV0890C-RELATED"/>
    <property type="match status" value="1"/>
</dbReference>
<organism evidence="2 3">
    <name type="scientific">Mycena albidolilacea</name>
    <dbReference type="NCBI Taxonomy" id="1033008"/>
    <lineage>
        <taxon>Eukaryota</taxon>
        <taxon>Fungi</taxon>
        <taxon>Dikarya</taxon>
        <taxon>Basidiomycota</taxon>
        <taxon>Agaricomycotina</taxon>
        <taxon>Agaricomycetes</taxon>
        <taxon>Agaricomycetidae</taxon>
        <taxon>Agaricales</taxon>
        <taxon>Marasmiineae</taxon>
        <taxon>Mycenaceae</taxon>
        <taxon>Mycena</taxon>
    </lineage>
</organism>
<evidence type="ECO:0000259" key="1">
    <source>
        <dbReference type="Pfam" id="PF20703"/>
    </source>
</evidence>
<dbReference type="InterPro" id="IPR049052">
    <property type="entry name" value="nSTAND1"/>
</dbReference>
<dbReference type="Pfam" id="PF20703">
    <property type="entry name" value="nSTAND1"/>
    <property type="match status" value="1"/>
</dbReference>
<dbReference type="EMBL" id="JARIHO010000080">
    <property type="protein sequence ID" value="KAJ7309963.1"/>
    <property type="molecule type" value="Genomic_DNA"/>
</dbReference>
<accession>A0AAD6Z6U3</accession>
<evidence type="ECO:0000313" key="3">
    <source>
        <dbReference type="Proteomes" id="UP001218218"/>
    </source>
</evidence>
<dbReference type="Gene3D" id="3.40.50.300">
    <property type="entry name" value="P-loop containing nucleotide triphosphate hydrolases"/>
    <property type="match status" value="1"/>
</dbReference>
<reference evidence="2" key="1">
    <citation type="submission" date="2023-03" db="EMBL/GenBank/DDBJ databases">
        <title>Massive genome expansion in bonnet fungi (Mycena s.s.) driven by repeated elements and novel gene families across ecological guilds.</title>
        <authorList>
            <consortium name="Lawrence Berkeley National Laboratory"/>
            <person name="Harder C.B."/>
            <person name="Miyauchi S."/>
            <person name="Viragh M."/>
            <person name="Kuo A."/>
            <person name="Thoen E."/>
            <person name="Andreopoulos B."/>
            <person name="Lu D."/>
            <person name="Skrede I."/>
            <person name="Drula E."/>
            <person name="Henrissat B."/>
            <person name="Morin E."/>
            <person name="Kohler A."/>
            <person name="Barry K."/>
            <person name="LaButti K."/>
            <person name="Morin E."/>
            <person name="Salamov A."/>
            <person name="Lipzen A."/>
            <person name="Mereny Z."/>
            <person name="Hegedus B."/>
            <person name="Baldrian P."/>
            <person name="Stursova M."/>
            <person name="Weitz H."/>
            <person name="Taylor A."/>
            <person name="Grigoriev I.V."/>
            <person name="Nagy L.G."/>
            <person name="Martin F."/>
            <person name="Kauserud H."/>
        </authorList>
    </citation>
    <scope>NUCLEOTIDE SEQUENCE</scope>
    <source>
        <strain evidence="2">CBHHK002</strain>
    </source>
</reference>
<dbReference type="AlphaFoldDB" id="A0AAD6Z6U3"/>
<dbReference type="InterPro" id="IPR059179">
    <property type="entry name" value="MLKL-like_MCAfunc"/>
</dbReference>
<dbReference type="Gene3D" id="1.25.40.10">
    <property type="entry name" value="Tetratricopeptide repeat domain"/>
    <property type="match status" value="1"/>
</dbReference>